<dbReference type="EMBL" id="CP019344">
    <property type="protein sequence ID" value="ARN79512.1"/>
    <property type="molecule type" value="Genomic_DNA"/>
</dbReference>
<evidence type="ECO:0000313" key="1">
    <source>
        <dbReference type="EMBL" id="ARN79512.1"/>
    </source>
</evidence>
<accession>A0A1W6MPM4</accession>
<dbReference type="Pfam" id="PF14014">
    <property type="entry name" value="DUF4230"/>
    <property type="match status" value="1"/>
</dbReference>
<organism evidence="1 2">
    <name type="scientific">Nonlabens spongiae</name>
    <dbReference type="NCBI Taxonomy" id="331648"/>
    <lineage>
        <taxon>Bacteria</taxon>
        <taxon>Pseudomonadati</taxon>
        <taxon>Bacteroidota</taxon>
        <taxon>Flavobacteriia</taxon>
        <taxon>Flavobacteriales</taxon>
        <taxon>Flavobacteriaceae</taxon>
        <taxon>Nonlabens</taxon>
    </lineage>
</organism>
<reference evidence="1 2" key="1">
    <citation type="submission" date="2016-11" db="EMBL/GenBank/DDBJ databases">
        <title>Trade-off between light-utilization and light-protection in marine flavobacteria.</title>
        <authorList>
            <person name="Kumagai Y."/>
        </authorList>
    </citation>
    <scope>NUCLEOTIDE SEQUENCE [LARGE SCALE GENOMIC DNA]</scope>
    <source>
        <strain evidence="1 2">JCM 13191</strain>
    </source>
</reference>
<dbReference type="Proteomes" id="UP000193431">
    <property type="component" value="Chromosome"/>
</dbReference>
<proteinExistence type="predicted"/>
<dbReference type="InterPro" id="IPR025324">
    <property type="entry name" value="DUF4230"/>
</dbReference>
<dbReference type="AlphaFoldDB" id="A0A1W6MPM4"/>
<dbReference type="STRING" id="331648.BST97_15400"/>
<evidence type="ECO:0000313" key="2">
    <source>
        <dbReference type="Proteomes" id="UP000193431"/>
    </source>
</evidence>
<protein>
    <recommendedName>
        <fullName evidence="3">DUF4230 domain-containing protein</fullName>
    </recommendedName>
</protein>
<name>A0A1W6MPM4_9FLAO</name>
<evidence type="ECO:0008006" key="3">
    <source>
        <dbReference type="Google" id="ProtNLM"/>
    </source>
</evidence>
<gene>
    <name evidence="1" type="ORF">BST97_15400</name>
</gene>
<sequence length="206" mass="24068">MKFILFVVLVAVAFYGVSSWLKSRQDEGRLIEQTSLLQKQIEHTSKLVVTEIQYAKVFSYENTRQFGWDYWDVFGVPKRALIISEAKAQISYDLRQLKYELDPENKTIHLTQLPPPEISINPDIRFYDVKDYPLNKFSAQDYNKVKKGITEKIRMEVLADPEMNNAQNRLLSELSNIYVLSKSMGWRLVYNGENINSTKELKSFLD</sequence>
<keyword evidence="2" id="KW-1185">Reference proteome</keyword>